<proteinExistence type="predicted"/>
<feature type="domain" description="Fibrinogen C-terminal" evidence="6">
    <location>
        <begin position="114"/>
        <end position="187"/>
    </location>
</feature>
<evidence type="ECO:0000256" key="2">
    <source>
        <dbReference type="ARBA" id="ARBA00022525"/>
    </source>
</evidence>
<dbReference type="Pfam" id="PF00147">
    <property type="entry name" value="Fibrinogen_C"/>
    <property type="match status" value="1"/>
</dbReference>
<feature type="signal peptide" evidence="5">
    <location>
        <begin position="1"/>
        <end position="19"/>
    </location>
</feature>
<dbReference type="Proteomes" id="UP000008144">
    <property type="component" value="Unassembled WGS sequence"/>
</dbReference>
<evidence type="ECO:0000256" key="1">
    <source>
        <dbReference type="ARBA" id="ARBA00004613"/>
    </source>
</evidence>
<evidence type="ECO:0000256" key="5">
    <source>
        <dbReference type="SAM" id="SignalP"/>
    </source>
</evidence>
<sequence>MKWIYLALLLILVVPMLESVQVNRGSFQKNEFSKSPKRYVNVLYQICLTSTPVHVKATARPTNPSLPHTFNVTVIDIQRYSVLVQLERTDQKSGWDEIPITVDWVSMDELDEEGVTKTNKPNCKAILDSGLKTSGKYQIILKDSTVVEVYCDMNTAGGGWTVIQRRKDGSVNFERNWANYSAGFGTR</sequence>
<dbReference type="AlphaFoldDB" id="F6WF44"/>
<dbReference type="PROSITE" id="PS51406">
    <property type="entry name" value="FIBRINOGEN_C_2"/>
    <property type="match status" value="1"/>
</dbReference>
<dbReference type="InParanoid" id="F6WF44"/>
<dbReference type="HOGENOM" id="CLU_093503_0_0_1"/>
<name>F6WF44_CIOIN</name>
<dbReference type="InterPro" id="IPR036056">
    <property type="entry name" value="Fibrinogen-like_C"/>
</dbReference>
<protein>
    <recommendedName>
        <fullName evidence="6">Fibrinogen C-terminal domain-containing protein</fullName>
    </recommendedName>
</protein>
<dbReference type="GO" id="GO:0005576">
    <property type="term" value="C:extracellular region"/>
    <property type="evidence" value="ECO:0007669"/>
    <property type="project" value="UniProtKB-SubCell"/>
</dbReference>
<feature type="chain" id="PRO_5003345339" description="Fibrinogen C-terminal domain-containing protein" evidence="5">
    <location>
        <begin position="20"/>
        <end position="187"/>
    </location>
</feature>
<evidence type="ECO:0000259" key="6">
    <source>
        <dbReference type="PROSITE" id="PS51406"/>
    </source>
</evidence>
<reference evidence="7" key="2">
    <citation type="submission" date="2025-08" db="UniProtKB">
        <authorList>
            <consortium name="Ensembl"/>
        </authorList>
    </citation>
    <scope>IDENTIFICATION</scope>
</reference>
<dbReference type="STRING" id="7719.ENSCINP00000012329"/>
<dbReference type="GeneTree" id="ENSGT00940000163551"/>
<dbReference type="Gene3D" id="3.90.215.10">
    <property type="entry name" value="Gamma Fibrinogen, chain A, domain 1"/>
    <property type="match status" value="1"/>
</dbReference>
<keyword evidence="2" id="KW-0964">Secreted</keyword>
<dbReference type="NCBIfam" id="NF040941">
    <property type="entry name" value="GGGWT_bact"/>
    <property type="match status" value="1"/>
</dbReference>
<organism evidence="7 8">
    <name type="scientific">Ciona intestinalis</name>
    <name type="common">Transparent sea squirt</name>
    <name type="synonym">Ascidia intestinalis</name>
    <dbReference type="NCBI Taxonomy" id="7719"/>
    <lineage>
        <taxon>Eukaryota</taxon>
        <taxon>Metazoa</taxon>
        <taxon>Chordata</taxon>
        <taxon>Tunicata</taxon>
        <taxon>Ascidiacea</taxon>
        <taxon>Phlebobranchia</taxon>
        <taxon>Cionidae</taxon>
        <taxon>Ciona</taxon>
    </lineage>
</organism>
<reference evidence="8" key="1">
    <citation type="journal article" date="2002" name="Science">
        <title>The draft genome of Ciona intestinalis: insights into chordate and vertebrate origins.</title>
        <authorList>
            <person name="Dehal P."/>
            <person name="Satou Y."/>
            <person name="Campbell R.K."/>
            <person name="Chapman J."/>
            <person name="Degnan B."/>
            <person name="De Tomaso A."/>
            <person name="Davidson B."/>
            <person name="Di Gregorio A."/>
            <person name="Gelpke M."/>
            <person name="Goodstein D.M."/>
            <person name="Harafuji N."/>
            <person name="Hastings K.E."/>
            <person name="Ho I."/>
            <person name="Hotta K."/>
            <person name="Huang W."/>
            <person name="Kawashima T."/>
            <person name="Lemaire P."/>
            <person name="Martinez D."/>
            <person name="Meinertzhagen I.A."/>
            <person name="Necula S."/>
            <person name="Nonaka M."/>
            <person name="Putnam N."/>
            <person name="Rash S."/>
            <person name="Saiga H."/>
            <person name="Satake M."/>
            <person name="Terry A."/>
            <person name="Yamada L."/>
            <person name="Wang H.G."/>
            <person name="Awazu S."/>
            <person name="Azumi K."/>
            <person name="Boore J."/>
            <person name="Branno M."/>
            <person name="Chin-Bow S."/>
            <person name="DeSantis R."/>
            <person name="Doyle S."/>
            <person name="Francino P."/>
            <person name="Keys D.N."/>
            <person name="Haga S."/>
            <person name="Hayashi H."/>
            <person name="Hino K."/>
            <person name="Imai K.S."/>
            <person name="Inaba K."/>
            <person name="Kano S."/>
            <person name="Kobayashi K."/>
            <person name="Kobayashi M."/>
            <person name="Lee B.I."/>
            <person name="Makabe K.W."/>
            <person name="Manohar C."/>
            <person name="Matassi G."/>
            <person name="Medina M."/>
            <person name="Mochizuki Y."/>
            <person name="Mount S."/>
            <person name="Morishita T."/>
            <person name="Miura S."/>
            <person name="Nakayama A."/>
            <person name="Nishizaka S."/>
            <person name="Nomoto H."/>
            <person name="Ohta F."/>
            <person name="Oishi K."/>
            <person name="Rigoutsos I."/>
            <person name="Sano M."/>
            <person name="Sasaki A."/>
            <person name="Sasakura Y."/>
            <person name="Shoguchi E."/>
            <person name="Shin-i T."/>
            <person name="Spagnuolo A."/>
            <person name="Stainier D."/>
            <person name="Suzuki M.M."/>
            <person name="Tassy O."/>
            <person name="Takatori N."/>
            <person name="Tokuoka M."/>
            <person name="Yagi K."/>
            <person name="Yoshizaki F."/>
            <person name="Wada S."/>
            <person name="Zhang C."/>
            <person name="Hyatt P.D."/>
            <person name="Larimer F."/>
            <person name="Detter C."/>
            <person name="Doggett N."/>
            <person name="Glavina T."/>
            <person name="Hawkins T."/>
            <person name="Richardson P."/>
            <person name="Lucas S."/>
            <person name="Kohara Y."/>
            <person name="Levine M."/>
            <person name="Satoh N."/>
            <person name="Rokhsar D.S."/>
        </authorList>
    </citation>
    <scope>NUCLEOTIDE SEQUENCE [LARGE SCALE GENOMIC DNA]</scope>
</reference>
<accession>F6WF44</accession>
<dbReference type="SUPFAM" id="SSF56496">
    <property type="entry name" value="Fibrinogen C-terminal domain-like"/>
    <property type="match status" value="1"/>
</dbReference>
<keyword evidence="5" id="KW-0732">Signal</keyword>
<dbReference type="InterPro" id="IPR037579">
    <property type="entry name" value="FIB_ANG-like"/>
</dbReference>
<reference evidence="7" key="3">
    <citation type="submission" date="2025-09" db="UniProtKB">
        <authorList>
            <consortium name="Ensembl"/>
        </authorList>
    </citation>
    <scope>IDENTIFICATION</scope>
</reference>
<keyword evidence="4" id="KW-0325">Glycoprotein</keyword>
<dbReference type="InterPro" id="IPR002181">
    <property type="entry name" value="Fibrinogen_a/b/g_C_dom"/>
</dbReference>
<dbReference type="InterPro" id="IPR014716">
    <property type="entry name" value="Fibrinogen_a/b/g_C_1"/>
</dbReference>
<keyword evidence="3" id="KW-1015">Disulfide bond</keyword>
<comment type="subcellular location">
    <subcellularLocation>
        <location evidence="1">Secreted</location>
    </subcellularLocation>
</comment>
<evidence type="ECO:0000256" key="3">
    <source>
        <dbReference type="ARBA" id="ARBA00023157"/>
    </source>
</evidence>
<evidence type="ECO:0000313" key="7">
    <source>
        <dbReference type="Ensembl" id="ENSCINP00000012329.2"/>
    </source>
</evidence>
<dbReference type="Ensembl" id="ENSCINT00000012329.2">
    <property type="protein sequence ID" value="ENSCINP00000012329.2"/>
    <property type="gene ID" value="ENSCING00000005964.2"/>
</dbReference>
<evidence type="ECO:0000313" key="8">
    <source>
        <dbReference type="Proteomes" id="UP000008144"/>
    </source>
</evidence>
<dbReference type="PANTHER" id="PTHR47221:SF5">
    <property type="entry name" value="FIBRINOGEN C-TERMINAL DOMAIN-CONTAINING PROTEIN"/>
    <property type="match status" value="1"/>
</dbReference>
<dbReference type="PANTHER" id="PTHR47221">
    <property type="entry name" value="FIBRINOGEN ALPHA CHAIN"/>
    <property type="match status" value="1"/>
</dbReference>
<keyword evidence="8" id="KW-1185">Reference proteome</keyword>
<evidence type="ECO:0000256" key="4">
    <source>
        <dbReference type="ARBA" id="ARBA00023180"/>
    </source>
</evidence>